<keyword evidence="1" id="KW-0472">Membrane</keyword>
<protein>
    <submittedName>
        <fullName evidence="2">SHOCT domain-containing protein</fullName>
    </submittedName>
</protein>
<gene>
    <name evidence="2" type="ORF">E2R54_11220</name>
</gene>
<evidence type="ECO:0000256" key="1">
    <source>
        <dbReference type="SAM" id="Phobius"/>
    </source>
</evidence>
<keyword evidence="1" id="KW-1133">Transmembrane helix</keyword>
<name>A0A4R5YM09_9MICO</name>
<feature type="transmembrane region" description="Helical" evidence="1">
    <location>
        <begin position="27"/>
        <end position="51"/>
    </location>
</feature>
<dbReference type="STRING" id="273677.BW34_02232"/>
<keyword evidence="1" id="KW-0812">Transmembrane</keyword>
<sequence>MPVPDEGDSGFFDPGMPGPDMGAAGDAFGAVFGLVVVVIIGVAVFGIVVAVRKHRILKDAGVDPFTVDAAIAAKVLRSNALSPAAPTPEPRPAPTIEMRLAELDDLRSRGVITEEEHRDARAAVLRG</sequence>
<evidence type="ECO:0000313" key="2">
    <source>
        <dbReference type="EMBL" id="TDL44294.1"/>
    </source>
</evidence>
<proteinExistence type="predicted"/>
<dbReference type="Proteomes" id="UP000295633">
    <property type="component" value="Unassembled WGS sequence"/>
</dbReference>
<accession>A0A4R5YM09</accession>
<evidence type="ECO:0000313" key="3">
    <source>
        <dbReference type="Proteomes" id="UP000295633"/>
    </source>
</evidence>
<dbReference type="EMBL" id="SMZX01000002">
    <property type="protein sequence ID" value="TDL44294.1"/>
    <property type="molecule type" value="Genomic_DNA"/>
</dbReference>
<dbReference type="AlphaFoldDB" id="A0A4R5YM09"/>
<comment type="caution">
    <text evidence="2">The sequence shown here is derived from an EMBL/GenBank/DDBJ whole genome shotgun (WGS) entry which is preliminary data.</text>
</comment>
<reference evidence="2 3" key="1">
    <citation type="submission" date="2019-03" db="EMBL/GenBank/DDBJ databases">
        <title>Genome Sequencing and Assembly of Various Microbes Isolated from Partially Reclaimed Soil and Acid Mine Drainage (AMD) Site.</title>
        <authorList>
            <person name="Steinbock B."/>
            <person name="Bechtold R."/>
            <person name="Sevigny J.L."/>
            <person name="Thomas D."/>
            <person name="Cuthill L.R."/>
            <person name="Aveiro Johannsen E.J."/>
            <person name="Thomas K."/>
            <person name="Ghosh A."/>
        </authorList>
    </citation>
    <scope>NUCLEOTIDE SEQUENCE [LARGE SCALE GENOMIC DNA]</scope>
    <source>
        <strain evidence="2 3">F-B2</strain>
    </source>
</reference>
<organism evidence="2 3">
    <name type="scientific">Microbacterium oleivorans</name>
    <dbReference type="NCBI Taxonomy" id="273677"/>
    <lineage>
        <taxon>Bacteria</taxon>
        <taxon>Bacillati</taxon>
        <taxon>Actinomycetota</taxon>
        <taxon>Actinomycetes</taxon>
        <taxon>Micrococcales</taxon>
        <taxon>Microbacteriaceae</taxon>
        <taxon>Microbacterium</taxon>
    </lineage>
</organism>